<dbReference type="Proteomes" id="UP000241808">
    <property type="component" value="Unassembled WGS sequence"/>
</dbReference>
<gene>
    <name evidence="1" type="ORF">C8P69_11113</name>
</gene>
<proteinExistence type="predicted"/>
<dbReference type="AlphaFoldDB" id="A0A2T4YXM2"/>
<dbReference type="EMBL" id="PZZL01000011">
    <property type="protein sequence ID" value="PTM51085.1"/>
    <property type="molecule type" value="Genomic_DNA"/>
</dbReference>
<evidence type="ECO:0000313" key="1">
    <source>
        <dbReference type="EMBL" id="PTM51085.1"/>
    </source>
</evidence>
<dbReference type="InterPro" id="IPR019285">
    <property type="entry name" value="DUF2336"/>
</dbReference>
<accession>A0A2T4YXM2</accession>
<keyword evidence="2" id="KW-1185">Reference proteome</keyword>
<reference evidence="1 2" key="1">
    <citation type="submission" date="2018-04" db="EMBL/GenBank/DDBJ databases">
        <title>Genomic Encyclopedia of Archaeal and Bacterial Type Strains, Phase II (KMG-II): from individual species to whole genera.</title>
        <authorList>
            <person name="Goeker M."/>
        </authorList>
    </citation>
    <scope>NUCLEOTIDE SEQUENCE [LARGE SCALE GENOMIC DNA]</scope>
    <source>
        <strain evidence="1 2">DSM 25521</strain>
    </source>
</reference>
<sequence length="383" mass="42359">MLPSLENPVEQVLAAVEQLPPAAQQALVTGILGQFGPDRPRPSPKAQERLDRIVAHLLPPMPIDKRVYFARAFGALDLDLPRTFAVIDKDAELVAEISLGHATPDAAVITNLGKQRRFIDTRIMAEREDLTPEAADALADAGDARTVRTLASNRYVTLSRKAFSRLVTRASHDLPLQIQLCNRPELEAEDARRLALVVPDHLKATLYERLDHEAVKEAQRIASEAIPDKIRRMRLHQDCKDSANDLRRDVKTGARSLAEAMTVFAATDQVIPAVELLGETLGIDRALLIAALARGKIEPFEAMSKAVALDENIFVSLVSSFCRRWRRTPPDPRALLRRYRTLTDKQIDIELAALRQAPKSSSFVRPVAAMPMPLPPTVAVSVD</sequence>
<comment type="caution">
    <text evidence="1">The sequence shown here is derived from an EMBL/GenBank/DDBJ whole genome shotgun (WGS) entry which is preliminary data.</text>
</comment>
<name>A0A2T4YXM2_9HYPH</name>
<dbReference type="RefSeq" id="WP_170118316.1">
    <property type="nucleotide sequence ID" value="NZ_PZZL01000011.1"/>
</dbReference>
<evidence type="ECO:0000313" key="2">
    <source>
        <dbReference type="Proteomes" id="UP000241808"/>
    </source>
</evidence>
<protein>
    <submittedName>
        <fullName evidence="1">Uncharacterized protein DUF2336</fullName>
    </submittedName>
</protein>
<dbReference type="Pfam" id="PF10098">
    <property type="entry name" value="DUF2336"/>
    <property type="match status" value="1"/>
</dbReference>
<organism evidence="1 2">
    <name type="scientific">Phreatobacter oligotrophus</name>
    <dbReference type="NCBI Taxonomy" id="1122261"/>
    <lineage>
        <taxon>Bacteria</taxon>
        <taxon>Pseudomonadati</taxon>
        <taxon>Pseudomonadota</taxon>
        <taxon>Alphaproteobacteria</taxon>
        <taxon>Hyphomicrobiales</taxon>
        <taxon>Phreatobacteraceae</taxon>
        <taxon>Phreatobacter</taxon>
    </lineage>
</organism>